<evidence type="ECO:0000256" key="4">
    <source>
        <dbReference type="ARBA" id="ARBA00022982"/>
    </source>
</evidence>
<keyword evidence="5 6" id="KW-0408">Iron</keyword>
<dbReference type="Proteomes" id="UP000295525">
    <property type="component" value="Unassembled WGS sequence"/>
</dbReference>
<keyword evidence="9" id="KW-1185">Reference proteome</keyword>
<dbReference type="InterPro" id="IPR008168">
    <property type="entry name" value="Cyt_C_IC"/>
</dbReference>
<dbReference type="PANTHER" id="PTHR35008:SF4">
    <property type="entry name" value="BLL4482 PROTEIN"/>
    <property type="match status" value="1"/>
</dbReference>
<reference evidence="8 9" key="1">
    <citation type="submission" date="2019-03" db="EMBL/GenBank/DDBJ databases">
        <title>Genomic Encyclopedia of Type Strains, Phase IV (KMG-IV): sequencing the most valuable type-strain genomes for metagenomic binning, comparative biology and taxonomic classification.</title>
        <authorList>
            <person name="Goeker M."/>
        </authorList>
    </citation>
    <scope>NUCLEOTIDE SEQUENCE [LARGE SCALE GENOMIC DNA]</scope>
    <source>
        <strain evidence="8 9">DSM 24591</strain>
    </source>
</reference>
<dbReference type="Pfam" id="PF00034">
    <property type="entry name" value="Cytochrom_C"/>
    <property type="match status" value="1"/>
</dbReference>
<dbReference type="InterPro" id="IPR051459">
    <property type="entry name" value="Cytochrome_c-type_DH"/>
</dbReference>
<dbReference type="GO" id="GO:0005506">
    <property type="term" value="F:iron ion binding"/>
    <property type="evidence" value="ECO:0007669"/>
    <property type="project" value="InterPro"/>
</dbReference>
<sequence>MAMALKKKVAVVGLVSLLVLGVGTLIYGSFMNSGAAYVDPSDQRLVTHGKKIYANNCAACHGAKLEGQPDWRIRQPNGRLPAPPHDETGHTWHHPDAVLIDIIKNGLVPGVTAPPGYVSDMPAYGKSLTDQDIQAVLAYIKSSWPKQALDAQKEITQQPPQ</sequence>
<feature type="domain" description="Cytochrome c" evidence="7">
    <location>
        <begin position="44"/>
        <end position="144"/>
    </location>
</feature>
<protein>
    <submittedName>
        <fullName evidence="8">Cbb3-type cytochrome c oxidase subunit III</fullName>
    </submittedName>
</protein>
<evidence type="ECO:0000313" key="9">
    <source>
        <dbReference type="Proteomes" id="UP000295525"/>
    </source>
</evidence>
<keyword evidence="2 6" id="KW-0349">Heme</keyword>
<dbReference type="OrthoDB" id="9811281at2"/>
<dbReference type="Gene3D" id="1.10.760.10">
    <property type="entry name" value="Cytochrome c-like domain"/>
    <property type="match status" value="1"/>
</dbReference>
<keyword evidence="1" id="KW-0813">Transport</keyword>
<dbReference type="SUPFAM" id="SSF46626">
    <property type="entry name" value="Cytochrome c"/>
    <property type="match status" value="1"/>
</dbReference>
<evidence type="ECO:0000256" key="2">
    <source>
        <dbReference type="ARBA" id="ARBA00022617"/>
    </source>
</evidence>
<dbReference type="EMBL" id="SMAJ01000007">
    <property type="protein sequence ID" value="TCT07061.1"/>
    <property type="molecule type" value="Genomic_DNA"/>
</dbReference>
<comment type="caution">
    <text evidence="8">The sequence shown here is derived from an EMBL/GenBank/DDBJ whole genome shotgun (WGS) entry which is preliminary data.</text>
</comment>
<evidence type="ECO:0000259" key="7">
    <source>
        <dbReference type="PROSITE" id="PS51007"/>
    </source>
</evidence>
<organism evidence="8 9">
    <name type="scientific">Paralcaligenes ureilyticus</name>
    <dbReference type="NCBI Taxonomy" id="627131"/>
    <lineage>
        <taxon>Bacteria</taxon>
        <taxon>Pseudomonadati</taxon>
        <taxon>Pseudomonadota</taxon>
        <taxon>Betaproteobacteria</taxon>
        <taxon>Burkholderiales</taxon>
        <taxon>Alcaligenaceae</taxon>
        <taxon>Paralcaligenes</taxon>
    </lineage>
</organism>
<dbReference type="GO" id="GO:0009055">
    <property type="term" value="F:electron transfer activity"/>
    <property type="evidence" value="ECO:0007669"/>
    <property type="project" value="InterPro"/>
</dbReference>
<keyword evidence="4" id="KW-0249">Electron transport</keyword>
<gene>
    <name evidence="8" type="ORF">EDC26_107117</name>
</gene>
<proteinExistence type="predicted"/>
<evidence type="ECO:0000256" key="3">
    <source>
        <dbReference type="ARBA" id="ARBA00022723"/>
    </source>
</evidence>
<evidence type="ECO:0000256" key="5">
    <source>
        <dbReference type="ARBA" id="ARBA00023004"/>
    </source>
</evidence>
<accession>A0A4R3M1Q8</accession>
<dbReference type="InterPro" id="IPR009056">
    <property type="entry name" value="Cyt_c-like_dom"/>
</dbReference>
<dbReference type="RefSeq" id="WP_132582556.1">
    <property type="nucleotide sequence ID" value="NZ_SMAJ01000007.1"/>
</dbReference>
<dbReference type="GO" id="GO:0020037">
    <property type="term" value="F:heme binding"/>
    <property type="evidence" value="ECO:0007669"/>
    <property type="project" value="InterPro"/>
</dbReference>
<dbReference type="InterPro" id="IPR036909">
    <property type="entry name" value="Cyt_c-like_dom_sf"/>
</dbReference>
<evidence type="ECO:0000313" key="8">
    <source>
        <dbReference type="EMBL" id="TCT07061.1"/>
    </source>
</evidence>
<evidence type="ECO:0000256" key="1">
    <source>
        <dbReference type="ARBA" id="ARBA00022448"/>
    </source>
</evidence>
<dbReference type="AlphaFoldDB" id="A0A4R3M1Q8"/>
<dbReference type="PRINTS" id="PR00605">
    <property type="entry name" value="CYTCHROMECIC"/>
</dbReference>
<evidence type="ECO:0000256" key="6">
    <source>
        <dbReference type="PROSITE-ProRule" id="PRU00433"/>
    </source>
</evidence>
<name>A0A4R3M1Q8_9BURK</name>
<dbReference type="PROSITE" id="PS51007">
    <property type="entry name" value="CYTC"/>
    <property type="match status" value="1"/>
</dbReference>
<keyword evidence="3 6" id="KW-0479">Metal-binding</keyword>
<dbReference type="PANTHER" id="PTHR35008">
    <property type="entry name" value="BLL4482 PROTEIN-RELATED"/>
    <property type="match status" value="1"/>
</dbReference>